<sequence length="199" mass="19935">MTDPRLRPHLPGDLRPSPRRLMLGVAAALAVATGAGVTTAATSGQPQHATAQHLQPSPGPNGGPGSYQTFTSQTGTVSAVQQNSITVTGDGGSRTYAVDENTRVFAGPGGLNGVKSGDTVWVVGTPQGNPPRAMLLVDVSRPQWPGATGGGTAPAQPSPPTQPTPPPPGQPAPPPESGPEGSMAPSGPESPPETIEPTE</sequence>
<feature type="chain" id="PRO_5038393900" description="DUF5666 domain-containing protein" evidence="2">
    <location>
        <begin position="41"/>
        <end position="199"/>
    </location>
</feature>
<dbReference type="AlphaFoldDB" id="A0A940WRW8"/>
<organism evidence="3 4">
    <name type="scientific">Microbispora oryzae</name>
    <dbReference type="NCBI Taxonomy" id="2806554"/>
    <lineage>
        <taxon>Bacteria</taxon>
        <taxon>Bacillati</taxon>
        <taxon>Actinomycetota</taxon>
        <taxon>Actinomycetes</taxon>
        <taxon>Streptosporangiales</taxon>
        <taxon>Streptosporangiaceae</taxon>
        <taxon>Microbispora</taxon>
    </lineage>
</organism>
<evidence type="ECO:0000313" key="3">
    <source>
        <dbReference type="EMBL" id="MBP2705894.1"/>
    </source>
</evidence>
<evidence type="ECO:0000256" key="1">
    <source>
        <dbReference type="SAM" id="MobiDB-lite"/>
    </source>
</evidence>
<comment type="caution">
    <text evidence="3">The sequence shown here is derived from an EMBL/GenBank/DDBJ whole genome shotgun (WGS) entry which is preliminary data.</text>
</comment>
<feature type="compositionally biased region" description="Polar residues" evidence="1">
    <location>
        <begin position="43"/>
        <end position="55"/>
    </location>
</feature>
<dbReference type="RefSeq" id="WP_210157184.1">
    <property type="nucleotide sequence ID" value="NZ_JAFCNB010000010.1"/>
</dbReference>
<dbReference type="EMBL" id="JAFCNB010000010">
    <property type="protein sequence ID" value="MBP2705894.1"/>
    <property type="molecule type" value="Genomic_DNA"/>
</dbReference>
<name>A0A940WRW8_9ACTN</name>
<accession>A0A940WRW8</accession>
<evidence type="ECO:0000313" key="4">
    <source>
        <dbReference type="Proteomes" id="UP000674234"/>
    </source>
</evidence>
<proteinExistence type="predicted"/>
<protein>
    <recommendedName>
        <fullName evidence="5">DUF5666 domain-containing protein</fullName>
    </recommendedName>
</protein>
<dbReference type="InterPro" id="IPR006311">
    <property type="entry name" value="TAT_signal"/>
</dbReference>
<keyword evidence="2" id="KW-0732">Signal</keyword>
<feature type="compositionally biased region" description="Low complexity" evidence="1">
    <location>
        <begin position="178"/>
        <end position="199"/>
    </location>
</feature>
<reference evidence="3" key="1">
    <citation type="submission" date="2021-02" db="EMBL/GenBank/DDBJ databases">
        <title>Draft genome sequence of Microbispora sp. RL4-1S isolated from rice leaves in Thailand.</title>
        <authorList>
            <person name="Muangham S."/>
            <person name="Duangmal K."/>
        </authorList>
    </citation>
    <scope>NUCLEOTIDE SEQUENCE</scope>
    <source>
        <strain evidence="3">RL4-1S</strain>
    </source>
</reference>
<evidence type="ECO:0008006" key="5">
    <source>
        <dbReference type="Google" id="ProtNLM"/>
    </source>
</evidence>
<feature type="region of interest" description="Disordered" evidence="1">
    <location>
        <begin position="139"/>
        <end position="199"/>
    </location>
</feature>
<feature type="region of interest" description="Disordered" evidence="1">
    <location>
        <begin position="35"/>
        <end position="71"/>
    </location>
</feature>
<feature type="compositionally biased region" description="Pro residues" evidence="1">
    <location>
        <begin position="156"/>
        <end position="177"/>
    </location>
</feature>
<keyword evidence="4" id="KW-1185">Reference proteome</keyword>
<feature type="signal peptide" evidence="2">
    <location>
        <begin position="1"/>
        <end position="40"/>
    </location>
</feature>
<gene>
    <name evidence="3" type="ORF">JOL79_18980</name>
</gene>
<dbReference type="Proteomes" id="UP000674234">
    <property type="component" value="Unassembled WGS sequence"/>
</dbReference>
<evidence type="ECO:0000256" key="2">
    <source>
        <dbReference type="SAM" id="SignalP"/>
    </source>
</evidence>
<dbReference type="PROSITE" id="PS51318">
    <property type="entry name" value="TAT"/>
    <property type="match status" value="1"/>
</dbReference>